<keyword evidence="1" id="KW-0732">Signal</keyword>
<comment type="caution">
    <text evidence="4">The sequence shown here is derived from an EMBL/GenBank/DDBJ whole genome shotgun (WGS) entry which is preliminary data.</text>
</comment>
<dbReference type="EMBL" id="JBEXAC010000001">
    <property type="protein sequence ID" value="MET6996779.1"/>
    <property type="molecule type" value="Genomic_DNA"/>
</dbReference>
<evidence type="ECO:0000259" key="2">
    <source>
        <dbReference type="Pfam" id="PF00149"/>
    </source>
</evidence>
<evidence type="ECO:0000313" key="4">
    <source>
        <dbReference type="EMBL" id="MET6996779.1"/>
    </source>
</evidence>
<dbReference type="Gene3D" id="2.60.40.380">
    <property type="entry name" value="Purple acid phosphatase-like, N-terminal"/>
    <property type="match status" value="1"/>
</dbReference>
<evidence type="ECO:0000256" key="1">
    <source>
        <dbReference type="ARBA" id="ARBA00022729"/>
    </source>
</evidence>
<keyword evidence="5" id="KW-1185">Reference proteome</keyword>
<dbReference type="InterPro" id="IPR004843">
    <property type="entry name" value="Calcineurin-like_PHP"/>
</dbReference>
<keyword evidence="4" id="KW-0378">Hydrolase</keyword>
<gene>
    <name evidence="4" type="ORF">ABR189_05350</name>
</gene>
<sequence length="440" mass="50047">MILFIRKVGQLVQLAMLLLFTIPVVAQVKENRYPPTDQPDRVNLTVTAAPSTSMAVTWRTATTVTTAYAEIQEANPDPSTIKDAHRITARTETSVVGDGKYKDLVWKGVTANYHSVVFDGLKPNTMYSYRVGAGDFWSEWFQFKTAGNKGQKLSFIYLGDAQTDLYSMWSKVIRQAYSQMPETRLILHAGDLVNRDNHDEEWGEWFAAGSFIFGMVPNMPSPGNHDYGRDENIHTLSPFWRPQFTLPENGPEGLLETCYFTDVQGVRFISLDAYMAEESDEMLAKQKHWTDSVLSHNPNKWTCVLFHHPIYSPKASRDNKRMRETFKPLFDKYKVDLVLQGHDHTYARGMAKIPMPQKGATSGTMYVVSVSGPKMADSGIDPKFWMDRSAIHTQLYHVATVENERLQFRTYTSNGKLFDAFDLVKQKGKINKLVEIMPAK</sequence>
<dbReference type="InterPro" id="IPR015914">
    <property type="entry name" value="PAPs_N"/>
</dbReference>
<accession>A0ABV2T181</accession>
<dbReference type="SUPFAM" id="SSF56300">
    <property type="entry name" value="Metallo-dependent phosphatases"/>
    <property type="match status" value="1"/>
</dbReference>
<dbReference type="InterPro" id="IPR039331">
    <property type="entry name" value="PAPs-like"/>
</dbReference>
<organism evidence="4 5">
    <name type="scientific">Chitinophaga defluvii</name>
    <dbReference type="NCBI Taxonomy" id="3163343"/>
    <lineage>
        <taxon>Bacteria</taxon>
        <taxon>Pseudomonadati</taxon>
        <taxon>Bacteroidota</taxon>
        <taxon>Chitinophagia</taxon>
        <taxon>Chitinophagales</taxon>
        <taxon>Chitinophagaceae</taxon>
        <taxon>Chitinophaga</taxon>
    </lineage>
</organism>
<dbReference type="Pfam" id="PF00149">
    <property type="entry name" value="Metallophos"/>
    <property type="match status" value="1"/>
</dbReference>
<dbReference type="GO" id="GO:0016787">
    <property type="term" value="F:hydrolase activity"/>
    <property type="evidence" value="ECO:0007669"/>
    <property type="project" value="UniProtKB-KW"/>
</dbReference>
<dbReference type="PANTHER" id="PTHR22953:SF153">
    <property type="entry name" value="PURPLE ACID PHOSPHATASE"/>
    <property type="match status" value="1"/>
</dbReference>
<evidence type="ECO:0000259" key="3">
    <source>
        <dbReference type="Pfam" id="PF16656"/>
    </source>
</evidence>
<evidence type="ECO:0000313" key="5">
    <source>
        <dbReference type="Proteomes" id="UP001549749"/>
    </source>
</evidence>
<dbReference type="InterPro" id="IPR008963">
    <property type="entry name" value="Purple_acid_Pase-like_N"/>
</dbReference>
<dbReference type="Gene3D" id="3.60.21.10">
    <property type="match status" value="1"/>
</dbReference>
<dbReference type="Pfam" id="PF16656">
    <property type="entry name" value="Pur_ac_phosph_N"/>
    <property type="match status" value="1"/>
</dbReference>
<feature type="domain" description="Calcineurin-like phosphoesterase" evidence="2">
    <location>
        <begin position="169"/>
        <end position="346"/>
    </location>
</feature>
<protein>
    <submittedName>
        <fullName evidence="4">Metallophosphoesterase family protein</fullName>
        <ecNumber evidence="4">3.1.-.-</ecNumber>
    </submittedName>
</protein>
<dbReference type="PANTHER" id="PTHR22953">
    <property type="entry name" value="ACID PHOSPHATASE RELATED"/>
    <property type="match status" value="1"/>
</dbReference>
<dbReference type="EC" id="3.1.-.-" evidence="4"/>
<proteinExistence type="predicted"/>
<dbReference type="Proteomes" id="UP001549749">
    <property type="component" value="Unassembled WGS sequence"/>
</dbReference>
<dbReference type="RefSeq" id="WP_354659420.1">
    <property type="nucleotide sequence ID" value="NZ_JBEXAC010000001.1"/>
</dbReference>
<dbReference type="InterPro" id="IPR029052">
    <property type="entry name" value="Metallo-depent_PP-like"/>
</dbReference>
<reference evidence="4 5" key="1">
    <citation type="submission" date="2024-06" db="EMBL/GenBank/DDBJ databases">
        <title>Chitinophaga defluvii sp. nov., isolated from municipal sewage.</title>
        <authorList>
            <person name="Zhang L."/>
        </authorList>
    </citation>
    <scope>NUCLEOTIDE SEQUENCE [LARGE SCALE GENOMIC DNA]</scope>
    <source>
        <strain evidence="4 5">H8</strain>
    </source>
</reference>
<dbReference type="SUPFAM" id="SSF49363">
    <property type="entry name" value="Purple acid phosphatase, N-terminal domain"/>
    <property type="match status" value="1"/>
</dbReference>
<feature type="domain" description="Purple acid phosphatase N-terminal" evidence="3">
    <location>
        <begin position="39"/>
        <end position="145"/>
    </location>
</feature>
<name>A0ABV2T181_9BACT</name>